<reference evidence="1 2" key="1">
    <citation type="submission" date="2020-10" db="EMBL/GenBank/DDBJ databases">
        <title>The Coptis chinensis genome and diversification of protoberbering-type alkaloids.</title>
        <authorList>
            <person name="Wang B."/>
            <person name="Shu S."/>
            <person name="Song C."/>
            <person name="Liu Y."/>
        </authorList>
    </citation>
    <scope>NUCLEOTIDE SEQUENCE [LARGE SCALE GENOMIC DNA]</scope>
    <source>
        <strain evidence="1">HL-2020</strain>
        <tissue evidence="1">Leaf</tissue>
    </source>
</reference>
<name>A0A835IC24_9MAGN</name>
<sequence length="72" mass="8838">MFNLIYYLFLCSKRVGGLMSFVTRRSFGNFIWRMIRMYKEQRPLWRTVNCNEIPKDSKPWEQKKMASPKINR</sequence>
<dbReference type="Proteomes" id="UP000631114">
    <property type="component" value="Unassembled WGS sequence"/>
</dbReference>
<dbReference type="AlphaFoldDB" id="A0A835IC24"/>
<protein>
    <submittedName>
        <fullName evidence="1">Uncharacterized protein</fullName>
    </submittedName>
</protein>
<organism evidence="1 2">
    <name type="scientific">Coptis chinensis</name>
    <dbReference type="NCBI Taxonomy" id="261450"/>
    <lineage>
        <taxon>Eukaryota</taxon>
        <taxon>Viridiplantae</taxon>
        <taxon>Streptophyta</taxon>
        <taxon>Embryophyta</taxon>
        <taxon>Tracheophyta</taxon>
        <taxon>Spermatophyta</taxon>
        <taxon>Magnoliopsida</taxon>
        <taxon>Ranunculales</taxon>
        <taxon>Ranunculaceae</taxon>
        <taxon>Coptidoideae</taxon>
        <taxon>Coptis</taxon>
    </lineage>
</organism>
<evidence type="ECO:0000313" key="2">
    <source>
        <dbReference type="Proteomes" id="UP000631114"/>
    </source>
</evidence>
<proteinExistence type="predicted"/>
<evidence type="ECO:0000313" key="1">
    <source>
        <dbReference type="EMBL" id="KAF9614414.1"/>
    </source>
</evidence>
<dbReference type="EMBL" id="JADFTS010000003">
    <property type="protein sequence ID" value="KAF9614414.1"/>
    <property type="molecule type" value="Genomic_DNA"/>
</dbReference>
<gene>
    <name evidence="1" type="ORF">IFM89_018559</name>
</gene>
<accession>A0A835IC24</accession>
<comment type="caution">
    <text evidence="1">The sequence shown here is derived from an EMBL/GenBank/DDBJ whole genome shotgun (WGS) entry which is preliminary data.</text>
</comment>
<keyword evidence="2" id="KW-1185">Reference proteome</keyword>